<keyword evidence="2" id="KW-0812">Transmembrane</keyword>
<feature type="region of interest" description="Disordered" evidence="1">
    <location>
        <begin position="163"/>
        <end position="240"/>
    </location>
</feature>
<dbReference type="Proteomes" id="UP000249524">
    <property type="component" value="Unassembled WGS sequence"/>
</dbReference>
<evidence type="ECO:0000313" key="4">
    <source>
        <dbReference type="Proteomes" id="UP000249524"/>
    </source>
</evidence>
<evidence type="ECO:0000256" key="2">
    <source>
        <dbReference type="SAM" id="Phobius"/>
    </source>
</evidence>
<evidence type="ECO:0000256" key="1">
    <source>
        <dbReference type="SAM" id="MobiDB-lite"/>
    </source>
</evidence>
<dbReference type="EMBL" id="QFYS01000015">
    <property type="protein sequence ID" value="RAK61984.1"/>
    <property type="molecule type" value="Genomic_DNA"/>
</dbReference>
<organism evidence="3 4">
    <name type="scientific">Phenylobacterium kunshanense</name>
    <dbReference type="NCBI Taxonomy" id="1445034"/>
    <lineage>
        <taxon>Bacteria</taxon>
        <taxon>Pseudomonadati</taxon>
        <taxon>Pseudomonadota</taxon>
        <taxon>Alphaproteobacteria</taxon>
        <taxon>Caulobacterales</taxon>
        <taxon>Caulobacteraceae</taxon>
        <taxon>Phenylobacterium</taxon>
    </lineage>
</organism>
<keyword evidence="2" id="KW-0472">Membrane</keyword>
<name>A0A328B829_9CAUL</name>
<gene>
    <name evidence="3" type="ORF">DJ019_20430</name>
</gene>
<reference evidence="3 4" key="1">
    <citation type="submission" date="2018-05" db="EMBL/GenBank/DDBJ databases">
        <authorList>
            <person name="Lanie J.A."/>
            <person name="Ng W.-L."/>
            <person name="Kazmierczak K.M."/>
            <person name="Andrzejewski T.M."/>
            <person name="Davidsen T.M."/>
            <person name="Wayne K.J."/>
            <person name="Tettelin H."/>
            <person name="Glass J.I."/>
            <person name="Rusch D."/>
            <person name="Podicherti R."/>
            <person name="Tsui H.-C.T."/>
            <person name="Winkler M.E."/>
        </authorList>
    </citation>
    <scope>NUCLEOTIDE SEQUENCE [LARGE SCALE GENOMIC DNA]</scope>
    <source>
        <strain evidence="3 4">BUT-10</strain>
    </source>
</reference>
<protein>
    <submittedName>
        <fullName evidence="3">Uncharacterized protein</fullName>
    </submittedName>
</protein>
<keyword evidence="4" id="KW-1185">Reference proteome</keyword>
<feature type="compositionally biased region" description="Basic and acidic residues" evidence="1">
    <location>
        <begin position="167"/>
        <end position="187"/>
    </location>
</feature>
<keyword evidence="2" id="KW-1133">Transmembrane helix</keyword>
<feature type="compositionally biased region" description="Basic and acidic residues" evidence="1">
    <location>
        <begin position="230"/>
        <end position="240"/>
    </location>
</feature>
<accession>A0A328B829</accession>
<evidence type="ECO:0000313" key="3">
    <source>
        <dbReference type="EMBL" id="RAK61984.1"/>
    </source>
</evidence>
<feature type="transmembrane region" description="Helical" evidence="2">
    <location>
        <begin position="12"/>
        <end position="32"/>
    </location>
</feature>
<dbReference type="AlphaFoldDB" id="A0A328B829"/>
<sequence length="240" mass="25289">MPAAGRGLRGYGIVAASVAAHVVVLGLIALHVPRLRTPPAPPSGPPEAIIPVLIMPRALPPSAEPDAAPAPLRLHRRRTRYSDAQLPVAPLVAPQAPAEPTQAPAPSGPRTLLLPRYEDTLADNARRALRGRLNCDSPGLTRAEREACMDRFASDARNAPPLGLGIERGKEGDLARAARRKEEDYRYKRSAPSGAGTTGSGYDNSRIQGPGAPNLGMGSSAHDLGDVTGNDDRRSLKVPN</sequence>
<comment type="caution">
    <text evidence="3">The sequence shown here is derived from an EMBL/GenBank/DDBJ whole genome shotgun (WGS) entry which is preliminary data.</text>
</comment>
<proteinExistence type="predicted"/>